<evidence type="ECO:0000313" key="2">
    <source>
        <dbReference type="EMBL" id="PJF18229.1"/>
    </source>
</evidence>
<accession>A0A2H9TKH7</accession>
<reference evidence="2 3" key="1">
    <citation type="submission" date="2016-10" db="EMBL/GenBank/DDBJ databases">
        <title>The genome of Paramicrosporidium saccamoebae is the missing link in understanding Cryptomycota and Microsporidia evolution.</title>
        <authorList>
            <person name="Quandt C.A."/>
            <person name="Beaudet D."/>
            <person name="Corsaro D."/>
            <person name="Michel R."/>
            <person name="Corradi N."/>
            <person name="James T."/>
        </authorList>
    </citation>
    <scope>NUCLEOTIDE SEQUENCE [LARGE SCALE GENOMIC DNA]</scope>
    <source>
        <strain evidence="2 3">KSL3</strain>
    </source>
</reference>
<organism evidence="2 3">
    <name type="scientific">Paramicrosporidium saccamoebae</name>
    <dbReference type="NCBI Taxonomy" id="1246581"/>
    <lineage>
        <taxon>Eukaryota</taxon>
        <taxon>Fungi</taxon>
        <taxon>Fungi incertae sedis</taxon>
        <taxon>Cryptomycota</taxon>
        <taxon>Cryptomycota incertae sedis</taxon>
        <taxon>Paramicrosporidium</taxon>
    </lineage>
</organism>
<comment type="caution">
    <text evidence="2">The sequence shown here is derived from an EMBL/GenBank/DDBJ whole genome shotgun (WGS) entry which is preliminary data.</text>
</comment>
<dbReference type="AlphaFoldDB" id="A0A2H9TKH7"/>
<dbReference type="EMBL" id="MTSL01000134">
    <property type="protein sequence ID" value="PJF18229.1"/>
    <property type="molecule type" value="Genomic_DNA"/>
</dbReference>
<dbReference type="Proteomes" id="UP000240830">
    <property type="component" value="Unassembled WGS sequence"/>
</dbReference>
<sequence>MDEIPEGSAEEDTMDDSPVEEEDGEFAEIGETREKLEKLQIDTAANPAVLQTITATTAVRSSPRRPSAIPRAQLKPTVPVKKTTVTIAGPSSRLYPYANGAKPKAPEVAKIPTNPIEVKPAEARKKFDLKESLKKGLGYKPHTGISFLLPLTFM</sequence>
<feature type="region of interest" description="Disordered" evidence="1">
    <location>
        <begin position="1"/>
        <end position="34"/>
    </location>
</feature>
<gene>
    <name evidence="2" type="ORF">PSACC_01940</name>
</gene>
<keyword evidence="3" id="KW-1185">Reference proteome</keyword>
<evidence type="ECO:0000313" key="3">
    <source>
        <dbReference type="Proteomes" id="UP000240830"/>
    </source>
</evidence>
<proteinExistence type="predicted"/>
<name>A0A2H9TKH7_9FUNG</name>
<protein>
    <submittedName>
        <fullName evidence="2">Uncharacterized protein</fullName>
    </submittedName>
</protein>
<feature type="compositionally biased region" description="Acidic residues" evidence="1">
    <location>
        <begin position="1"/>
        <end position="28"/>
    </location>
</feature>
<evidence type="ECO:0000256" key="1">
    <source>
        <dbReference type="SAM" id="MobiDB-lite"/>
    </source>
</evidence>